<dbReference type="AlphaFoldDB" id="A0A5N4WN48"/>
<protein>
    <submittedName>
        <fullName evidence="2">Uncharacterized protein</fullName>
    </submittedName>
</protein>
<keyword evidence="1" id="KW-0472">Membrane</keyword>
<feature type="transmembrane region" description="Helical" evidence="1">
    <location>
        <begin position="76"/>
        <end position="93"/>
    </location>
</feature>
<evidence type="ECO:0000313" key="3">
    <source>
        <dbReference type="Proteomes" id="UP000325788"/>
    </source>
</evidence>
<gene>
    <name evidence="2" type="ORF">F4W09_03555</name>
</gene>
<evidence type="ECO:0000313" key="2">
    <source>
        <dbReference type="EMBL" id="KAB1857828.1"/>
    </source>
</evidence>
<dbReference type="Proteomes" id="UP000325788">
    <property type="component" value="Unassembled WGS sequence"/>
</dbReference>
<keyword evidence="1" id="KW-1133">Transmembrane helix</keyword>
<evidence type="ECO:0000256" key="1">
    <source>
        <dbReference type="SAM" id="Phobius"/>
    </source>
</evidence>
<proteinExistence type="predicted"/>
<dbReference type="EMBL" id="VXLD01000002">
    <property type="protein sequence ID" value="KAB1857828.1"/>
    <property type="molecule type" value="Genomic_DNA"/>
</dbReference>
<comment type="caution">
    <text evidence="2">The sequence shown here is derived from an EMBL/GenBank/DDBJ whole genome shotgun (WGS) entry which is preliminary data.</text>
</comment>
<feature type="transmembrane region" description="Helical" evidence="1">
    <location>
        <begin position="22"/>
        <end position="42"/>
    </location>
</feature>
<keyword evidence="1" id="KW-0812">Transmembrane</keyword>
<organism evidence="2 3">
    <name type="scientific">Acinetobacter tandoii</name>
    <dbReference type="NCBI Taxonomy" id="202954"/>
    <lineage>
        <taxon>Bacteria</taxon>
        <taxon>Pseudomonadati</taxon>
        <taxon>Pseudomonadota</taxon>
        <taxon>Gammaproteobacteria</taxon>
        <taxon>Moraxellales</taxon>
        <taxon>Moraxellaceae</taxon>
        <taxon>Acinetobacter</taxon>
    </lineage>
</organism>
<sequence length="101" mass="12613">MWNWIQGEFYTFLMVLGRYPRVWILPCIFFLFCIGVMAWLNFQLSHYFETRSVTQMTPFLDQFIVNFYDRIREKIVNRYLILGTLILFIYGYLKYRKRVYY</sequence>
<accession>A0A5N4WN48</accession>
<name>A0A5N4WN48_9GAMM</name>
<reference evidence="2 3" key="1">
    <citation type="submission" date="2019-09" db="EMBL/GenBank/DDBJ databases">
        <title>Draft genome sequence of Acinetobacter tandoii W4-4-4 isolated from environmental water sample.</title>
        <authorList>
            <person name="Wee S.K."/>
            <person name="Yan B."/>
            <person name="Mustaffa S.B."/>
            <person name="Yap E.P.H."/>
        </authorList>
    </citation>
    <scope>NUCLEOTIDE SEQUENCE [LARGE SCALE GENOMIC DNA]</scope>
    <source>
        <strain evidence="2 3">W4-4-4</strain>
    </source>
</reference>